<dbReference type="SUPFAM" id="SSF54523">
    <property type="entry name" value="Pili subunits"/>
    <property type="match status" value="1"/>
</dbReference>
<keyword evidence="3" id="KW-1185">Reference proteome</keyword>
<name>A0ABQ3L1Q8_9ALTE</name>
<evidence type="ECO:0000313" key="2">
    <source>
        <dbReference type="EMBL" id="GHG74034.1"/>
    </source>
</evidence>
<accession>A0ABQ3L1Q8</accession>
<dbReference type="Pfam" id="PF07963">
    <property type="entry name" value="N_methyl"/>
    <property type="match status" value="1"/>
</dbReference>
<keyword evidence="1" id="KW-1133">Transmembrane helix</keyword>
<comment type="caution">
    <text evidence="2">The sequence shown here is derived from an EMBL/GenBank/DDBJ whole genome shotgun (WGS) entry which is preliminary data.</text>
</comment>
<dbReference type="PANTHER" id="PTHR30093">
    <property type="entry name" value="GENERAL SECRETION PATHWAY PROTEIN G"/>
    <property type="match status" value="1"/>
</dbReference>
<keyword evidence="1" id="KW-0472">Membrane</keyword>
<keyword evidence="1" id="KW-0812">Transmembrane</keyword>
<dbReference type="InterPro" id="IPR045584">
    <property type="entry name" value="Pilin-like"/>
</dbReference>
<evidence type="ECO:0000313" key="3">
    <source>
        <dbReference type="Proteomes" id="UP000659697"/>
    </source>
</evidence>
<dbReference type="RefSeq" id="WP_189433586.1">
    <property type="nucleotide sequence ID" value="NZ_BNAO01000007.1"/>
</dbReference>
<dbReference type="EMBL" id="BNAO01000007">
    <property type="protein sequence ID" value="GHG74034.1"/>
    <property type="molecule type" value="Genomic_DNA"/>
</dbReference>
<evidence type="ECO:0000256" key="1">
    <source>
        <dbReference type="SAM" id="Phobius"/>
    </source>
</evidence>
<protein>
    <submittedName>
        <fullName evidence="2">Type 4 fimbrial biogenesis protein PilE</fullName>
    </submittedName>
</protein>
<gene>
    <name evidence="2" type="primary">pilE</name>
    <name evidence="2" type="ORF">GCM10010919_27380</name>
</gene>
<dbReference type="NCBIfam" id="TIGR02532">
    <property type="entry name" value="IV_pilin_GFxxxE"/>
    <property type="match status" value="1"/>
</dbReference>
<dbReference type="InterPro" id="IPR012902">
    <property type="entry name" value="N_methyl_site"/>
</dbReference>
<dbReference type="PANTHER" id="PTHR30093:SF47">
    <property type="entry name" value="TYPE IV PILUS NON-CORE MINOR PILIN PILE"/>
    <property type="match status" value="1"/>
</dbReference>
<organism evidence="2 3">
    <name type="scientific">Alishewanella longhuensis</name>
    <dbReference type="NCBI Taxonomy" id="1091037"/>
    <lineage>
        <taxon>Bacteria</taxon>
        <taxon>Pseudomonadati</taxon>
        <taxon>Pseudomonadota</taxon>
        <taxon>Gammaproteobacteria</taxon>
        <taxon>Alteromonadales</taxon>
        <taxon>Alteromonadaceae</taxon>
        <taxon>Alishewanella</taxon>
    </lineage>
</organism>
<dbReference type="Pfam" id="PF16732">
    <property type="entry name" value="ComP_DUS"/>
    <property type="match status" value="1"/>
</dbReference>
<dbReference type="Proteomes" id="UP000659697">
    <property type="component" value="Unassembled WGS sequence"/>
</dbReference>
<proteinExistence type="predicted"/>
<feature type="transmembrane region" description="Helical" evidence="1">
    <location>
        <begin position="12"/>
        <end position="37"/>
    </location>
</feature>
<reference evidence="3" key="1">
    <citation type="journal article" date="2019" name="Int. J. Syst. Evol. Microbiol.">
        <title>The Global Catalogue of Microorganisms (GCM) 10K type strain sequencing project: providing services to taxonomists for standard genome sequencing and annotation.</title>
        <authorList>
            <consortium name="The Broad Institute Genomics Platform"/>
            <consortium name="The Broad Institute Genome Sequencing Center for Infectious Disease"/>
            <person name="Wu L."/>
            <person name="Ma J."/>
        </authorList>
    </citation>
    <scope>NUCLEOTIDE SEQUENCE [LARGE SCALE GENOMIC DNA]</scope>
    <source>
        <strain evidence="3">CGMCC 1.7003</strain>
    </source>
</reference>
<dbReference type="Gene3D" id="3.30.700.10">
    <property type="entry name" value="Glycoprotein, Type 4 Pilin"/>
    <property type="match status" value="1"/>
</dbReference>
<sequence>MRCNVNRKTQQLGFTLVELMVVVAIIAILAAIAFPAYQNYVLRSARTDARDALMNVVQQLERHYTQNNSYTSYSLPSSSSPAGLYTLTLTKAATTYTVTAAPVSGSRQAKDTCKSFSVNQAGVRTSDPATGCW</sequence>
<dbReference type="InterPro" id="IPR031982">
    <property type="entry name" value="PilE-like"/>
</dbReference>